<reference evidence="3 4" key="1">
    <citation type="journal article" date="2016" name="Proc. Natl. Acad. Sci. U.S.A.">
        <title>Lipid metabolic changes in an early divergent fungus govern the establishment of a mutualistic symbiosis with endobacteria.</title>
        <authorList>
            <person name="Lastovetsky O.A."/>
            <person name="Gaspar M.L."/>
            <person name="Mondo S.J."/>
            <person name="LaButti K.M."/>
            <person name="Sandor L."/>
            <person name="Grigoriev I.V."/>
            <person name="Henry S.A."/>
            <person name="Pawlowska T.E."/>
        </authorList>
    </citation>
    <scope>NUCLEOTIDE SEQUENCE [LARGE SCALE GENOMIC DNA]</scope>
    <source>
        <strain evidence="3 4">ATCC 11559</strain>
    </source>
</reference>
<protein>
    <recommendedName>
        <fullName evidence="2">HIT domain-containing protein</fullName>
    </recommendedName>
</protein>
<gene>
    <name evidence="3" type="ORF">BCV71DRAFT_182612</name>
</gene>
<dbReference type="InterPro" id="IPR019808">
    <property type="entry name" value="Histidine_triad_CS"/>
</dbReference>
<evidence type="ECO:0000313" key="3">
    <source>
        <dbReference type="EMBL" id="ORE16843.1"/>
    </source>
</evidence>
<feature type="non-terminal residue" evidence="3">
    <location>
        <position position="1"/>
    </location>
</feature>
<dbReference type="AlphaFoldDB" id="A0A1X0RXQ1"/>
<dbReference type="PROSITE" id="PS51084">
    <property type="entry name" value="HIT_2"/>
    <property type="match status" value="1"/>
</dbReference>
<dbReference type="Gene3D" id="3.30.428.10">
    <property type="entry name" value="HIT-like"/>
    <property type="match status" value="1"/>
</dbReference>
<dbReference type="VEuPathDB" id="FungiDB:BCV72DRAFT_93092"/>
<feature type="short sequence motif" description="Histidine triad motif" evidence="1">
    <location>
        <begin position="25"/>
        <end position="29"/>
    </location>
</feature>
<name>A0A1X0RXQ1_RHIZD</name>
<dbReference type="PANTHER" id="PTHR46243:SF1">
    <property type="entry name" value="BIS(5'-ADENOSYL)-TRIPHOSPHATASE"/>
    <property type="match status" value="1"/>
</dbReference>
<evidence type="ECO:0000313" key="4">
    <source>
        <dbReference type="Proteomes" id="UP000242381"/>
    </source>
</evidence>
<dbReference type="SUPFAM" id="SSF54197">
    <property type="entry name" value="HIT-like"/>
    <property type="match status" value="1"/>
</dbReference>
<dbReference type="OMA" id="TKEGLVW"/>
<evidence type="ECO:0000259" key="2">
    <source>
        <dbReference type="PROSITE" id="PS51084"/>
    </source>
</evidence>
<dbReference type="PANTHER" id="PTHR46243">
    <property type="entry name" value="BIS(5'-ADENOSYL)-TRIPHOSPHATASE"/>
    <property type="match status" value="1"/>
</dbReference>
<dbReference type="Pfam" id="PF01230">
    <property type="entry name" value="HIT"/>
    <property type="match status" value="1"/>
</dbReference>
<sequence length="67" mass="7915">LYPETKEGLVWLFQDGIDAGQTVPHVHLHLIPKRFIDWCRDGQDRNNRSMLEMENEAKLLRDLLNEV</sequence>
<dbReference type="PROSITE" id="PS00892">
    <property type="entry name" value="HIT_1"/>
    <property type="match status" value="1"/>
</dbReference>
<proteinExistence type="predicted"/>
<organism evidence="3 4">
    <name type="scientific">Rhizopus microsporus</name>
    <dbReference type="NCBI Taxonomy" id="58291"/>
    <lineage>
        <taxon>Eukaryota</taxon>
        <taxon>Fungi</taxon>
        <taxon>Fungi incertae sedis</taxon>
        <taxon>Mucoromycota</taxon>
        <taxon>Mucoromycotina</taxon>
        <taxon>Mucoromycetes</taxon>
        <taxon>Mucorales</taxon>
        <taxon>Mucorineae</taxon>
        <taxon>Rhizopodaceae</taxon>
        <taxon>Rhizopus</taxon>
    </lineage>
</organism>
<dbReference type="EMBL" id="KV921373">
    <property type="protein sequence ID" value="ORE16843.1"/>
    <property type="molecule type" value="Genomic_DNA"/>
</dbReference>
<dbReference type="GO" id="GO:0003824">
    <property type="term" value="F:catalytic activity"/>
    <property type="evidence" value="ECO:0007669"/>
    <property type="project" value="InterPro"/>
</dbReference>
<dbReference type="Proteomes" id="UP000242381">
    <property type="component" value="Unassembled WGS sequence"/>
</dbReference>
<dbReference type="InterPro" id="IPR051884">
    <property type="entry name" value="Bis(5'-adenosyl)-TPase_reg"/>
</dbReference>
<accession>A0A1X0RXQ1</accession>
<feature type="domain" description="HIT" evidence="2">
    <location>
        <begin position="1"/>
        <end position="40"/>
    </location>
</feature>
<dbReference type="InterPro" id="IPR011146">
    <property type="entry name" value="HIT-like"/>
</dbReference>
<dbReference type="InterPro" id="IPR036265">
    <property type="entry name" value="HIT-like_sf"/>
</dbReference>
<evidence type="ECO:0000256" key="1">
    <source>
        <dbReference type="PROSITE-ProRule" id="PRU00464"/>
    </source>
</evidence>